<proteinExistence type="predicted"/>
<dbReference type="EMBL" id="LT882678">
    <property type="protein sequence ID" value="SMY22929.1"/>
    <property type="molecule type" value="Genomic_DNA"/>
</dbReference>
<protein>
    <submittedName>
        <fullName evidence="1">Uncharacterized protein</fullName>
    </submittedName>
</protein>
<reference evidence="1 2" key="1">
    <citation type="submission" date="2016-10" db="EMBL/GenBank/DDBJ databases">
        <authorList>
            <person name="Varghese N."/>
        </authorList>
    </citation>
    <scope>NUCLEOTIDE SEQUENCE [LARGE SCALE GENOMIC DNA]</scope>
</reference>
<sequence length="90" mass="10407">MAPKFLRNFDHVSVNVVDEVCGQFMVLFQRLVRIVVQMWTVTKWPESTVLYLLRDNHVSCDIWAVCASVKDSPTRHASRYASGRQSRLIP</sequence>
<accession>A0A1Y6LH03</accession>
<dbReference type="Proteomes" id="UP000215453">
    <property type="component" value="Chromosome 3"/>
</dbReference>
<dbReference type="AlphaFoldDB" id="A0A1Y6LH03"/>
<name>A0A1Y6LH03_ZYMTR</name>
<evidence type="ECO:0000313" key="1">
    <source>
        <dbReference type="EMBL" id="SMY22929.1"/>
    </source>
</evidence>
<organism evidence="1 2">
    <name type="scientific">Zymoseptoria tritici ST99CH_1A5</name>
    <dbReference type="NCBI Taxonomy" id="1276529"/>
    <lineage>
        <taxon>Eukaryota</taxon>
        <taxon>Fungi</taxon>
        <taxon>Dikarya</taxon>
        <taxon>Ascomycota</taxon>
        <taxon>Pezizomycotina</taxon>
        <taxon>Dothideomycetes</taxon>
        <taxon>Dothideomycetidae</taxon>
        <taxon>Mycosphaerellales</taxon>
        <taxon>Mycosphaerellaceae</taxon>
        <taxon>Zymoseptoria</taxon>
    </lineage>
</organism>
<gene>
    <name evidence="1" type="ORF">ZT1A5_G4369</name>
</gene>
<evidence type="ECO:0000313" key="2">
    <source>
        <dbReference type="Proteomes" id="UP000215453"/>
    </source>
</evidence>